<gene>
    <name evidence="2" type="ORF">GCM10009765_19010</name>
</gene>
<name>A0ABN2GE04_9ACTN</name>
<dbReference type="InterPro" id="IPR036388">
    <property type="entry name" value="WH-like_DNA-bd_sf"/>
</dbReference>
<proteinExistence type="predicted"/>
<dbReference type="Gene3D" id="1.10.10.10">
    <property type="entry name" value="Winged helix-like DNA-binding domain superfamily/Winged helix DNA-binding domain"/>
    <property type="match status" value="1"/>
</dbReference>
<reference evidence="2 3" key="1">
    <citation type="journal article" date="2019" name="Int. J. Syst. Evol. Microbiol.">
        <title>The Global Catalogue of Microorganisms (GCM) 10K type strain sequencing project: providing services to taxonomists for standard genome sequencing and annotation.</title>
        <authorList>
            <consortium name="The Broad Institute Genomics Platform"/>
            <consortium name="The Broad Institute Genome Sequencing Center for Infectious Disease"/>
            <person name="Wu L."/>
            <person name="Ma J."/>
        </authorList>
    </citation>
    <scope>NUCLEOTIDE SEQUENCE [LARGE SCALE GENOMIC DNA]</scope>
    <source>
        <strain evidence="2 3">JCM 14718</strain>
    </source>
</reference>
<accession>A0ABN2GE04</accession>
<dbReference type="Pfam" id="PF13601">
    <property type="entry name" value="HTH_34"/>
    <property type="match status" value="1"/>
</dbReference>
<sequence>MAHPTRLLQDLVHQRVRLGILVALAGSQRLGFTTLRDALGQPDSGLSRHLGVLEAAGLVGTRKVIEDNRSKTWVWLTDTGRQALRAELDGLQSMMAGLSDSMAAADEIAGSAEVFVELLGDWPPVGTPEGPSPDELVLVDPPAGFQLVRDLPIDEKYELAGVKDWGRAESQRLAFRSHGLRGGRLRQWGQRPSDADSGAGVIVSLLLIELGSEAAPPAIMGTFAPSTLPVPQVPDSRGYVLHLGGRFPFAGVCWFGHGCHLICVTAQANEPAIVRLLGAQTAAAQHRRLTELKAPGQERA</sequence>
<comment type="caution">
    <text evidence="2">The sequence shown here is derived from an EMBL/GenBank/DDBJ whole genome shotgun (WGS) entry which is preliminary data.</text>
</comment>
<dbReference type="InterPro" id="IPR036390">
    <property type="entry name" value="WH_DNA-bd_sf"/>
</dbReference>
<evidence type="ECO:0000259" key="1">
    <source>
        <dbReference type="Pfam" id="PF13601"/>
    </source>
</evidence>
<dbReference type="PANTHER" id="PTHR37318:SF1">
    <property type="entry name" value="BSL7504 PROTEIN"/>
    <property type="match status" value="1"/>
</dbReference>
<dbReference type="EMBL" id="BAAANY010000007">
    <property type="protein sequence ID" value="GAA1669725.1"/>
    <property type="molecule type" value="Genomic_DNA"/>
</dbReference>
<keyword evidence="3" id="KW-1185">Reference proteome</keyword>
<dbReference type="RefSeq" id="WP_344309012.1">
    <property type="nucleotide sequence ID" value="NZ_BAAANY010000007.1"/>
</dbReference>
<dbReference type="InterPro" id="IPR027395">
    <property type="entry name" value="WH_DNA-bd_dom"/>
</dbReference>
<evidence type="ECO:0000313" key="2">
    <source>
        <dbReference type="EMBL" id="GAA1669725.1"/>
    </source>
</evidence>
<dbReference type="PANTHER" id="PTHR37318">
    <property type="entry name" value="BSL7504 PROTEIN"/>
    <property type="match status" value="1"/>
</dbReference>
<dbReference type="CDD" id="cd00090">
    <property type="entry name" value="HTH_ARSR"/>
    <property type="match status" value="1"/>
</dbReference>
<dbReference type="Proteomes" id="UP001500618">
    <property type="component" value="Unassembled WGS sequence"/>
</dbReference>
<dbReference type="SUPFAM" id="SSF46785">
    <property type="entry name" value="Winged helix' DNA-binding domain"/>
    <property type="match status" value="1"/>
</dbReference>
<evidence type="ECO:0000313" key="3">
    <source>
        <dbReference type="Proteomes" id="UP001500618"/>
    </source>
</evidence>
<organism evidence="2 3">
    <name type="scientific">Fodinicola feengrottensis</name>
    <dbReference type="NCBI Taxonomy" id="435914"/>
    <lineage>
        <taxon>Bacteria</taxon>
        <taxon>Bacillati</taxon>
        <taxon>Actinomycetota</taxon>
        <taxon>Actinomycetes</taxon>
        <taxon>Mycobacteriales</taxon>
        <taxon>Fodinicola</taxon>
    </lineage>
</organism>
<feature type="domain" description="Winged helix DNA-binding" evidence="1">
    <location>
        <begin position="16"/>
        <end position="95"/>
    </location>
</feature>
<protein>
    <recommendedName>
        <fullName evidence="1">Winged helix DNA-binding domain-containing protein</fullName>
    </recommendedName>
</protein>
<dbReference type="InterPro" id="IPR011991">
    <property type="entry name" value="ArsR-like_HTH"/>
</dbReference>